<organism evidence="5 6">
    <name type="scientific">Capsulimonas corticalis</name>
    <dbReference type="NCBI Taxonomy" id="2219043"/>
    <lineage>
        <taxon>Bacteria</taxon>
        <taxon>Bacillati</taxon>
        <taxon>Armatimonadota</taxon>
        <taxon>Armatimonadia</taxon>
        <taxon>Capsulimonadales</taxon>
        <taxon>Capsulimonadaceae</taxon>
        <taxon>Capsulimonas</taxon>
    </lineage>
</organism>
<dbReference type="AlphaFoldDB" id="A0A402CSF0"/>
<evidence type="ECO:0000256" key="1">
    <source>
        <dbReference type="ARBA" id="ARBA00004236"/>
    </source>
</evidence>
<dbReference type="SMART" id="SM00244">
    <property type="entry name" value="PHB"/>
    <property type="match status" value="1"/>
</dbReference>
<keyword evidence="3" id="KW-1003">Cell membrane</keyword>
<dbReference type="OrthoDB" id="9815577at2"/>
<dbReference type="InterPro" id="IPR036013">
    <property type="entry name" value="Band_7/SPFH_dom_sf"/>
</dbReference>
<dbReference type="Pfam" id="PF01145">
    <property type="entry name" value="Band_7"/>
    <property type="match status" value="1"/>
</dbReference>
<name>A0A402CSF0_9BACT</name>
<evidence type="ECO:0000256" key="3">
    <source>
        <dbReference type="ARBA" id="ARBA00022475"/>
    </source>
</evidence>
<evidence type="ECO:0000256" key="2">
    <source>
        <dbReference type="ARBA" id="ARBA00007161"/>
    </source>
</evidence>
<evidence type="ECO:0000256" key="4">
    <source>
        <dbReference type="ARBA" id="ARBA00023136"/>
    </source>
</evidence>
<dbReference type="RefSeq" id="WP_119320318.1">
    <property type="nucleotide sequence ID" value="NZ_AP025739.1"/>
</dbReference>
<keyword evidence="4" id="KW-0472">Membrane</keyword>
<sequence>MGFGLMAVGVLLMAGPLFVPTFSHNLAAQAALGIVGLVLFLLGLGITIVTSLYRKTSADQAFVMTGAGGSKVVLDGGALVIPVMHRITEVNLRTMKLGVNPRGANALITKDNLRSNILAQFYIRVQADREHILNAARSLGVNSVDAENVEQLVSEKLVSALRAIASQMELFEIHTKRDEFAERVKEHVKSDLEANGLLLESVTISELDQTDPGELSDNNVFDAQGKKKITEITAAAMVERNNLEREAERARKIQDVATRQKILELERQQAEAEAGQRTEIAKIQAEKSREAQEAVIAQERSVEIARIEKDTALQAAEIERQKTVETARVGQEKTVQAATIAREQELQRAGVERDQAVELAQRIKQIAIANKETERATAEEGALVAQAAQEKARQQVLTVTQIAEADRDASKKLIAARQEIERDKIKQQTEAEVAAFTRVTVAQAEQDAATKQAAAKLQLAQADAQAKEQVARGDKAQQMVAVEVSRENVSVEQAKVDVERKQLENRQEFAEAGIRLEVEKLRIQADKEVQQEFARALGQFLSKGNMTLYGTPETAQKMMDNMAKGFGIRAMADGFLGGANPVNGANGHTPNGNGASPVDNLIGSLGKLVGPVVEKLTGQPLDNEAQADAIAKALAGNPAALKAIADALATPEAAPAPKPSEPIVVKSVAANGAVSEKPAVIVTSAGTDAK</sequence>
<dbReference type="PANTHER" id="PTHR13806">
    <property type="entry name" value="FLOTILLIN-RELATED"/>
    <property type="match status" value="1"/>
</dbReference>
<gene>
    <name evidence="5" type="ORF">CCAX7_31640</name>
</gene>
<dbReference type="Gene3D" id="3.30.479.30">
    <property type="entry name" value="Band 7 domain"/>
    <property type="match status" value="1"/>
</dbReference>
<evidence type="ECO:0000313" key="5">
    <source>
        <dbReference type="EMBL" id="BDI31113.1"/>
    </source>
</evidence>
<protein>
    <submittedName>
        <fullName evidence="5">Flotillin family protein</fullName>
    </submittedName>
</protein>
<proteinExistence type="inferred from homology"/>
<dbReference type="GO" id="GO:0005886">
    <property type="term" value="C:plasma membrane"/>
    <property type="evidence" value="ECO:0007669"/>
    <property type="project" value="UniProtKB-SubCell"/>
</dbReference>
<evidence type="ECO:0000313" key="6">
    <source>
        <dbReference type="Proteomes" id="UP000287394"/>
    </source>
</evidence>
<dbReference type="KEGG" id="ccot:CCAX7_31640"/>
<comment type="similarity">
    <text evidence="2">Belongs to the band 7/mec-2 family. Flotillin subfamily.</text>
</comment>
<reference evidence="5 6" key="1">
    <citation type="journal article" date="2019" name="Int. J. Syst. Evol. Microbiol.">
        <title>Capsulimonas corticalis gen. nov., sp. nov., an aerobic capsulated bacterium, of a novel bacterial order, Capsulimonadales ord. nov., of the class Armatimonadia of the phylum Armatimonadetes.</title>
        <authorList>
            <person name="Li J."/>
            <person name="Kudo C."/>
            <person name="Tonouchi A."/>
        </authorList>
    </citation>
    <scope>NUCLEOTIDE SEQUENCE [LARGE SCALE GENOMIC DNA]</scope>
    <source>
        <strain evidence="5 6">AX-7</strain>
    </source>
</reference>
<dbReference type="Proteomes" id="UP000287394">
    <property type="component" value="Chromosome"/>
</dbReference>
<dbReference type="InterPro" id="IPR027705">
    <property type="entry name" value="Flotillin_fam"/>
</dbReference>
<dbReference type="InterPro" id="IPR001107">
    <property type="entry name" value="Band_7"/>
</dbReference>
<accession>A0A402CSF0</accession>
<dbReference type="PANTHER" id="PTHR13806:SF31">
    <property type="entry name" value="FLOTILLIN-LIKE PROTEIN 1-RELATED"/>
    <property type="match status" value="1"/>
</dbReference>
<dbReference type="SUPFAM" id="SSF117892">
    <property type="entry name" value="Band 7/SPFH domain"/>
    <property type="match status" value="1"/>
</dbReference>
<dbReference type="EMBL" id="AP025739">
    <property type="protein sequence ID" value="BDI31113.1"/>
    <property type="molecule type" value="Genomic_DNA"/>
</dbReference>
<comment type="subcellular location">
    <subcellularLocation>
        <location evidence="1">Cell membrane</location>
    </subcellularLocation>
</comment>
<dbReference type="CDD" id="cd03399">
    <property type="entry name" value="SPFH_flotillin"/>
    <property type="match status" value="1"/>
</dbReference>
<keyword evidence="6" id="KW-1185">Reference proteome</keyword>